<name>A0ABR7D412_9BACT</name>
<organism evidence="3 4">
    <name type="scientific">Butyricimonas hominis</name>
    <dbReference type="NCBI Taxonomy" id="2763032"/>
    <lineage>
        <taxon>Bacteria</taxon>
        <taxon>Pseudomonadati</taxon>
        <taxon>Bacteroidota</taxon>
        <taxon>Bacteroidia</taxon>
        <taxon>Bacteroidales</taxon>
        <taxon>Odoribacteraceae</taxon>
        <taxon>Butyricimonas</taxon>
    </lineage>
</organism>
<feature type="signal peptide" evidence="1">
    <location>
        <begin position="1"/>
        <end position="19"/>
    </location>
</feature>
<dbReference type="Proteomes" id="UP000646484">
    <property type="component" value="Unassembled WGS sequence"/>
</dbReference>
<comment type="caution">
    <text evidence="3">The sequence shown here is derived from an EMBL/GenBank/DDBJ whole genome shotgun (WGS) entry which is preliminary data.</text>
</comment>
<evidence type="ECO:0000256" key="1">
    <source>
        <dbReference type="SAM" id="SignalP"/>
    </source>
</evidence>
<reference evidence="3 4" key="1">
    <citation type="submission" date="2020-08" db="EMBL/GenBank/DDBJ databases">
        <title>Genome public.</title>
        <authorList>
            <person name="Liu C."/>
            <person name="Sun Q."/>
        </authorList>
    </citation>
    <scope>NUCLEOTIDE SEQUENCE [LARGE SCALE GENOMIC DNA]</scope>
    <source>
        <strain evidence="3 4">NSJ-56</strain>
    </source>
</reference>
<dbReference type="PANTHER" id="PTHR45663:SF11">
    <property type="entry name" value="GEO12009P1"/>
    <property type="match status" value="1"/>
</dbReference>
<gene>
    <name evidence="3" type="ORF">H8S64_16445</name>
</gene>
<dbReference type="Pfam" id="PF13098">
    <property type="entry name" value="Thioredoxin_2"/>
    <property type="match status" value="1"/>
</dbReference>
<evidence type="ECO:0000259" key="2">
    <source>
        <dbReference type="PROSITE" id="PS51352"/>
    </source>
</evidence>
<feature type="domain" description="Thioredoxin" evidence="2">
    <location>
        <begin position="13"/>
        <end position="155"/>
    </location>
</feature>
<accession>A0ABR7D412</accession>
<keyword evidence="4" id="KW-1185">Reference proteome</keyword>
<dbReference type="InterPro" id="IPR036249">
    <property type="entry name" value="Thioredoxin-like_sf"/>
</dbReference>
<sequence>MRFKVLVLLALLFPVGTIAQENKGIRFDKSMSWEEVVKKATRENKYIFMDVMATWCGPCQAMAQAVFPNEEVGNFFNEHFVCVKLQLNKTANDDEYVKAWYQEAEKIQKTYKIQSVPTLLFFNSKGEIVHSMSGATNNAGAFIELGKNALDEKQQLYTRLRAFEAGERDVEFLYDLSIDFAMRRDGVNAMKVANVFWQTITPEERVLEKGIRYANDFMSGTRDETFRFFLEHPEEVDAVLGEGSAKKKVVGLIEREMVLPLVNDSARMPEWDGIYNDLCVKYPSLEKNFKEMVSNRKMYYAQRYRKDDLYLEALLELIPIYGEQENGTLARSYAHQLGKKAQNREQRNIALKWLKEKLDEKDAVGMAYYAEILFLSGQKKEGRKYIDLAVKSMGQGDFVYTEVKRIKEEYAN</sequence>
<protein>
    <submittedName>
        <fullName evidence="3">Thioredoxin family protein</fullName>
    </submittedName>
</protein>
<feature type="chain" id="PRO_5045872148" evidence="1">
    <location>
        <begin position="20"/>
        <end position="412"/>
    </location>
</feature>
<evidence type="ECO:0000313" key="3">
    <source>
        <dbReference type="EMBL" id="MBC5622683.1"/>
    </source>
</evidence>
<dbReference type="PROSITE" id="PS51352">
    <property type="entry name" value="THIOREDOXIN_2"/>
    <property type="match status" value="1"/>
</dbReference>
<dbReference type="SUPFAM" id="SSF52833">
    <property type="entry name" value="Thioredoxin-like"/>
    <property type="match status" value="1"/>
</dbReference>
<proteinExistence type="predicted"/>
<dbReference type="EMBL" id="JACOOH010000007">
    <property type="protein sequence ID" value="MBC5622683.1"/>
    <property type="molecule type" value="Genomic_DNA"/>
</dbReference>
<dbReference type="PANTHER" id="PTHR45663">
    <property type="entry name" value="GEO12009P1"/>
    <property type="match status" value="1"/>
</dbReference>
<dbReference type="InterPro" id="IPR013766">
    <property type="entry name" value="Thioredoxin_domain"/>
</dbReference>
<dbReference type="Gene3D" id="3.40.30.10">
    <property type="entry name" value="Glutaredoxin"/>
    <property type="match status" value="1"/>
</dbReference>
<keyword evidence="1" id="KW-0732">Signal</keyword>
<evidence type="ECO:0000313" key="4">
    <source>
        <dbReference type="Proteomes" id="UP000646484"/>
    </source>
</evidence>
<dbReference type="RefSeq" id="WP_186977496.1">
    <property type="nucleotide sequence ID" value="NZ_JACOOH010000007.1"/>
</dbReference>
<dbReference type="InterPro" id="IPR012336">
    <property type="entry name" value="Thioredoxin-like_fold"/>
</dbReference>